<keyword evidence="3" id="KW-1185">Reference proteome</keyword>
<organism evidence="2 3">
    <name type="scientific">Sedimenticola selenatireducens</name>
    <dbReference type="NCBI Taxonomy" id="191960"/>
    <lineage>
        <taxon>Bacteria</taxon>
        <taxon>Pseudomonadati</taxon>
        <taxon>Pseudomonadota</taxon>
        <taxon>Gammaproteobacteria</taxon>
        <taxon>Chromatiales</taxon>
        <taxon>Sedimenticolaceae</taxon>
        <taxon>Sedimenticola</taxon>
    </lineage>
</organism>
<comment type="caution">
    <text evidence="2">The sequence shown here is derived from an EMBL/GenBank/DDBJ whole genome shotgun (WGS) entry which is preliminary data.</text>
</comment>
<dbReference type="Proteomes" id="UP000316649">
    <property type="component" value="Unassembled WGS sequence"/>
</dbReference>
<dbReference type="SUPFAM" id="SSF48452">
    <property type="entry name" value="TPR-like"/>
    <property type="match status" value="1"/>
</dbReference>
<dbReference type="Gene3D" id="1.25.40.10">
    <property type="entry name" value="Tetratricopeptide repeat domain"/>
    <property type="match status" value="1"/>
</dbReference>
<sequence length="246" mass="27555">MYSSPQTQANSILKSINELSPSDAKNQLMIASLKNKAKALLKIDAAGSYVVLGALECIERHIEKSREYHEKALNIRPNDIWAIMNYATSLEKLGFYQESISLAEKAFSLAPMDMDILNALIVYSAKAGAMQKANILLSEWDKRSPEQPHRLSQTINGMADILSKDMITDSQSLRFFDTAISILHKYQVGFREVEFSCWDNTVNVLLHVDSSIDNLSNLNIELAESLACENFIPSLSKSISFIYVPE</sequence>
<evidence type="ECO:0000313" key="3">
    <source>
        <dbReference type="Proteomes" id="UP000316649"/>
    </source>
</evidence>
<dbReference type="InterPro" id="IPR019734">
    <property type="entry name" value="TPR_rpt"/>
</dbReference>
<dbReference type="EMBL" id="VMNH01000001">
    <property type="protein sequence ID" value="TVO79048.1"/>
    <property type="molecule type" value="Genomic_DNA"/>
</dbReference>
<dbReference type="RefSeq" id="WP_144357005.1">
    <property type="nucleotide sequence ID" value="NZ_VMNH01000001.1"/>
</dbReference>
<proteinExistence type="predicted"/>
<dbReference type="PROSITE" id="PS50005">
    <property type="entry name" value="TPR"/>
    <property type="match status" value="1"/>
</dbReference>
<gene>
    <name evidence="2" type="ORF">FHP88_00350</name>
</gene>
<keyword evidence="1" id="KW-0802">TPR repeat</keyword>
<feature type="repeat" description="TPR" evidence="1">
    <location>
        <begin position="46"/>
        <end position="79"/>
    </location>
</feature>
<dbReference type="OrthoDB" id="9815894at2"/>
<evidence type="ECO:0000256" key="1">
    <source>
        <dbReference type="PROSITE-ProRule" id="PRU00339"/>
    </source>
</evidence>
<dbReference type="AlphaFoldDB" id="A0A558E1X6"/>
<protein>
    <submittedName>
        <fullName evidence="2">Uncharacterized protein</fullName>
    </submittedName>
</protein>
<name>A0A558E1X6_9GAMM</name>
<dbReference type="InterPro" id="IPR011990">
    <property type="entry name" value="TPR-like_helical_dom_sf"/>
</dbReference>
<evidence type="ECO:0000313" key="2">
    <source>
        <dbReference type="EMBL" id="TVO79048.1"/>
    </source>
</evidence>
<accession>A0A558E1X6</accession>
<reference evidence="2 3" key="1">
    <citation type="submission" date="2019-07" db="EMBL/GenBank/DDBJ databases">
        <title>The pathways for chlorine oxyanion respiration interact through the shared metabolite chlorate.</title>
        <authorList>
            <person name="Barnum T.P."/>
            <person name="Cheng Y."/>
            <person name="Hill K.A."/>
            <person name="Lucas L.N."/>
            <person name="Carlson H.K."/>
            <person name="Coates J.D."/>
        </authorList>
    </citation>
    <scope>NUCLEOTIDE SEQUENCE [LARGE SCALE GENOMIC DNA]</scope>
    <source>
        <strain evidence="2 3">BK-1</strain>
    </source>
</reference>